<evidence type="ECO:0000259" key="7">
    <source>
        <dbReference type="PROSITE" id="PS50850"/>
    </source>
</evidence>
<feature type="transmembrane region" description="Helical" evidence="6">
    <location>
        <begin position="401"/>
        <end position="421"/>
    </location>
</feature>
<reference evidence="8" key="1">
    <citation type="submission" date="2016-03" db="EMBL/GenBank/DDBJ databases">
        <title>Updated assembly of Pseudogymnoascus destructans, the fungus causing white-nose syndrome of bats.</title>
        <authorList>
            <person name="Palmer J.M."/>
            <person name="Drees K.P."/>
            <person name="Foster J.T."/>
            <person name="Lindner D.L."/>
        </authorList>
    </citation>
    <scope>NUCLEOTIDE SEQUENCE [LARGE SCALE GENOMIC DNA]</scope>
    <source>
        <strain evidence="8">20631-21</strain>
    </source>
</reference>
<feature type="transmembrane region" description="Helical" evidence="6">
    <location>
        <begin position="341"/>
        <end position="360"/>
    </location>
</feature>
<gene>
    <name evidence="8" type="ORF">VC83_00036</name>
</gene>
<feature type="domain" description="Major facilitator superfamily (MFS) profile" evidence="7">
    <location>
        <begin position="46"/>
        <end position="461"/>
    </location>
</feature>
<feature type="transmembrane region" description="Helical" evidence="6">
    <location>
        <begin position="46"/>
        <end position="64"/>
    </location>
</feature>
<dbReference type="Gene3D" id="1.20.1250.20">
    <property type="entry name" value="MFS general substrate transporter like domains"/>
    <property type="match status" value="2"/>
</dbReference>
<dbReference type="PROSITE" id="PS50850">
    <property type="entry name" value="MFS"/>
    <property type="match status" value="1"/>
</dbReference>
<feature type="transmembrane region" description="Helical" evidence="6">
    <location>
        <begin position="112"/>
        <end position="130"/>
    </location>
</feature>
<name>A0A177ALG8_9PEZI</name>
<dbReference type="Proteomes" id="UP000077154">
    <property type="component" value="Unassembled WGS sequence"/>
</dbReference>
<dbReference type="PANTHER" id="PTHR43791">
    <property type="entry name" value="PERMEASE-RELATED"/>
    <property type="match status" value="1"/>
</dbReference>
<feature type="transmembrane region" description="Helical" evidence="6">
    <location>
        <begin position="84"/>
        <end position="105"/>
    </location>
</feature>
<evidence type="ECO:0000256" key="4">
    <source>
        <dbReference type="ARBA" id="ARBA00022989"/>
    </source>
</evidence>
<dbReference type="FunFam" id="1.20.1250.20:FF:000068">
    <property type="entry name" value="MFS general substrate transporter"/>
    <property type="match status" value="1"/>
</dbReference>
<comment type="subcellular location">
    <subcellularLocation>
        <location evidence="1">Membrane</location>
        <topology evidence="1">Multi-pass membrane protein</topology>
    </subcellularLocation>
</comment>
<dbReference type="InterPro" id="IPR036259">
    <property type="entry name" value="MFS_trans_sf"/>
</dbReference>
<keyword evidence="5 6" id="KW-0472">Membrane</keyword>
<feature type="transmembrane region" description="Helical" evidence="6">
    <location>
        <begin position="142"/>
        <end position="161"/>
    </location>
</feature>
<feature type="transmembrane region" description="Helical" evidence="6">
    <location>
        <begin position="173"/>
        <end position="193"/>
    </location>
</feature>
<dbReference type="PANTHER" id="PTHR43791:SF91">
    <property type="entry name" value="MAJOR FACILITATOR SUPERFAMILY (MFS) PROFILE DOMAIN-CONTAINING PROTEIN-RELATED"/>
    <property type="match status" value="1"/>
</dbReference>
<dbReference type="GO" id="GO:0022857">
    <property type="term" value="F:transmembrane transporter activity"/>
    <property type="evidence" value="ECO:0007669"/>
    <property type="project" value="InterPro"/>
</dbReference>
<dbReference type="InterPro" id="IPR011701">
    <property type="entry name" value="MFS"/>
</dbReference>
<keyword evidence="4 6" id="KW-1133">Transmembrane helix</keyword>
<evidence type="ECO:0000256" key="2">
    <source>
        <dbReference type="ARBA" id="ARBA00022448"/>
    </source>
</evidence>
<dbReference type="eggNOG" id="KOG2533">
    <property type="taxonomic scope" value="Eukaryota"/>
</dbReference>
<dbReference type="EMBL" id="KV441386">
    <property type="protein sequence ID" value="OAF62907.2"/>
    <property type="molecule type" value="Genomic_DNA"/>
</dbReference>
<feature type="transmembrane region" description="Helical" evidence="6">
    <location>
        <begin position="205"/>
        <end position="227"/>
    </location>
</feature>
<keyword evidence="2" id="KW-0813">Transport</keyword>
<evidence type="ECO:0000256" key="5">
    <source>
        <dbReference type="ARBA" id="ARBA00023136"/>
    </source>
</evidence>
<feature type="transmembrane region" description="Helical" evidence="6">
    <location>
        <begin position="433"/>
        <end position="455"/>
    </location>
</feature>
<dbReference type="GeneID" id="36283135"/>
<dbReference type="AlphaFoldDB" id="A0A177ALG8"/>
<feature type="transmembrane region" description="Helical" evidence="6">
    <location>
        <begin position="315"/>
        <end position="334"/>
    </location>
</feature>
<evidence type="ECO:0000256" key="6">
    <source>
        <dbReference type="SAM" id="Phobius"/>
    </source>
</evidence>
<feature type="transmembrane region" description="Helical" evidence="6">
    <location>
        <begin position="366"/>
        <end position="389"/>
    </location>
</feature>
<evidence type="ECO:0000256" key="1">
    <source>
        <dbReference type="ARBA" id="ARBA00004141"/>
    </source>
</evidence>
<keyword evidence="3 6" id="KW-0812">Transmembrane</keyword>
<dbReference type="Pfam" id="PF07690">
    <property type="entry name" value="MFS_1"/>
    <property type="match status" value="1"/>
</dbReference>
<proteinExistence type="predicted"/>
<evidence type="ECO:0000256" key="3">
    <source>
        <dbReference type="ARBA" id="ARBA00022692"/>
    </source>
</evidence>
<dbReference type="OrthoDB" id="2962993at2759"/>
<sequence length="492" mass="53988">MMSEVNEKAVATGEDSKNAPINPTSATDLPESAIEKALVRKVDMHIIPLIILLYLFSFLDRVNIGNARLYGMEEELNLKGNQYQIAVSILFVTYCGLEVLSNLLLKKFQPGRYISVITITWGVIATLSGLVHSFGSLVACRVLLGVFEAGLFPGLITYLTLFYSRRQLAVRIGYLFTSAAVAGACGGLIAYGISFMDGAAGLSGWRWIFILEGIPSVLVGIVCIFFLPNDVETAYFLTEDERKLMVNVRFREVGQTVSSQKFHWADVKEGAKDFQLWAFSIAQFGEDVMLYGFSTFVPTIIKGIGHWTVAESQALTVPVYALGAITYLLVAWISDRTQQRGLYTCVFAVVSMVGYGMLLSHASSGVSYAGCFLVAMGLYVSVGLPLAWLPGNLPRYGKRTLASGLQLMFGNIAGIATPFMYPTGDGPNYILGHATSLSMVGMAALIYLGMMFYYAKVNKDRAMGKEDWKIEGRNDAEIEDMGDRSPRYVYAT</sequence>
<dbReference type="GO" id="GO:0016020">
    <property type="term" value="C:membrane"/>
    <property type="evidence" value="ECO:0007669"/>
    <property type="project" value="UniProtKB-SubCell"/>
</dbReference>
<evidence type="ECO:0000313" key="8">
    <source>
        <dbReference type="EMBL" id="OAF62907.2"/>
    </source>
</evidence>
<feature type="transmembrane region" description="Helical" evidence="6">
    <location>
        <begin position="288"/>
        <end position="309"/>
    </location>
</feature>
<dbReference type="SUPFAM" id="SSF103473">
    <property type="entry name" value="MFS general substrate transporter"/>
    <property type="match status" value="1"/>
</dbReference>
<protein>
    <recommendedName>
        <fullName evidence="7">Major facilitator superfamily (MFS) profile domain-containing protein</fullName>
    </recommendedName>
</protein>
<dbReference type="FunFam" id="1.20.1250.20:FF:000034">
    <property type="entry name" value="MFS general substrate transporter"/>
    <property type="match status" value="1"/>
</dbReference>
<accession>A0A177ALG8</accession>
<dbReference type="VEuPathDB" id="FungiDB:GMDG_02839"/>
<organism evidence="8">
    <name type="scientific">Pseudogymnoascus destructans</name>
    <dbReference type="NCBI Taxonomy" id="655981"/>
    <lineage>
        <taxon>Eukaryota</taxon>
        <taxon>Fungi</taxon>
        <taxon>Dikarya</taxon>
        <taxon>Ascomycota</taxon>
        <taxon>Pezizomycotina</taxon>
        <taxon>Leotiomycetes</taxon>
        <taxon>Thelebolales</taxon>
        <taxon>Thelebolaceae</taxon>
        <taxon>Pseudogymnoascus</taxon>
    </lineage>
</organism>
<dbReference type="RefSeq" id="XP_024328177.1">
    <property type="nucleotide sequence ID" value="XM_024463733.1"/>
</dbReference>
<dbReference type="InterPro" id="IPR020846">
    <property type="entry name" value="MFS_dom"/>
</dbReference>